<organism evidence="2 3">
    <name type="scientific">Lactococcus garvieae</name>
    <dbReference type="NCBI Taxonomy" id="1363"/>
    <lineage>
        <taxon>Bacteria</taxon>
        <taxon>Bacillati</taxon>
        <taxon>Bacillota</taxon>
        <taxon>Bacilli</taxon>
        <taxon>Lactobacillales</taxon>
        <taxon>Streptococcaceae</taxon>
        <taxon>Lactococcus</taxon>
    </lineage>
</organism>
<reference evidence="2 3" key="1">
    <citation type="submission" date="2020-06" db="EMBL/GenBank/DDBJ databases">
        <title>Draft genome sequence of Lactic acid bacteria from Okinawan-style tofu.</title>
        <authorList>
            <person name="Takara I."/>
            <person name="Ikematsu S."/>
        </authorList>
    </citation>
    <scope>NUCLEOTIDE SEQUENCE [LARGE SCALE GENOMIC DNA]</scope>
    <source>
        <strain evidence="3">lg38</strain>
    </source>
</reference>
<protein>
    <recommendedName>
        <fullName evidence="4">MacB-like periplasmic core domain-containing protein</fullName>
    </recommendedName>
</protein>
<keyword evidence="1" id="KW-1133">Transmembrane helix</keyword>
<dbReference type="Proteomes" id="UP000504756">
    <property type="component" value="Unassembled WGS sequence"/>
</dbReference>
<gene>
    <name evidence="2" type="ORF">ikelab_18530</name>
</gene>
<dbReference type="EMBL" id="BLXU01000012">
    <property type="protein sequence ID" value="GFO52578.1"/>
    <property type="molecule type" value="Genomic_DNA"/>
</dbReference>
<feature type="transmembrane region" description="Helical" evidence="1">
    <location>
        <begin position="252"/>
        <end position="275"/>
    </location>
</feature>
<feature type="transmembrane region" description="Helical" evidence="1">
    <location>
        <begin position="20"/>
        <end position="40"/>
    </location>
</feature>
<evidence type="ECO:0000313" key="2">
    <source>
        <dbReference type="EMBL" id="GFO52578.1"/>
    </source>
</evidence>
<dbReference type="AlphaFoldDB" id="A0A6L2ZXM8"/>
<feature type="transmembrane region" description="Helical" evidence="1">
    <location>
        <begin position="207"/>
        <end position="231"/>
    </location>
</feature>
<proteinExistence type="predicted"/>
<keyword evidence="1" id="KW-0812">Transmembrane</keyword>
<sequence>MNLMWCYIPWKIHDMAKKNLLKIISLMLLVYMLIVVLSLYKYKQNELYLEANNLYTKNAIKTRGNYSKVLNEMSTNSKVFKELSKEGRIRAFEFKGNRSDFPVYSGRNFKKDERKALVGSSVPLVELHGVRYFSYNEKLYEVVGYLGSSKNSILSEEVIIKDTALFSKDKNENIIIDSPDCASVSDPKYKIINNLGRRSNIDYITPLITYMVMLSIGFISFIIGVLSWLYSKTYTEVMFLKGKAPKKIWIALLFKVILVFIATNVFCIALSKLFVKFSIELYLLLPSMFIIIIGLVTTSHLLKRGIK</sequence>
<name>A0A6L2ZXM8_9LACT</name>
<accession>A0A6L2ZXM8</accession>
<evidence type="ECO:0008006" key="4">
    <source>
        <dbReference type="Google" id="ProtNLM"/>
    </source>
</evidence>
<evidence type="ECO:0000313" key="3">
    <source>
        <dbReference type="Proteomes" id="UP000504756"/>
    </source>
</evidence>
<feature type="transmembrane region" description="Helical" evidence="1">
    <location>
        <begin position="281"/>
        <end position="302"/>
    </location>
</feature>
<evidence type="ECO:0000256" key="1">
    <source>
        <dbReference type="SAM" id="Phobius"/>
    </source>
</evidence>
<comment type="caution">
    <text evidence="2">The sequence shown here is derived from an EMBL/GenBank/DDBJ whole genome shotgun (WGS) entry which is preliminary data.</text>
</comment>
<keyword evidence="1" id="KW-0472">Membrane</keyword>